<sequence>MNPTEGPVEAFIDARFRLARPGFVLDVDLRLPGRGVTAVTGPSGCGKTTLLRCMAGLERAPTGRLSVNGLLWQDASVWLPPHQRTVGVVFQEASLFPHLSVMGNLRYGLKRSQAASRAALEETLDQAINLLGIEPLLDRRPNGLSGGERQRVAIARALATGPSLLLLDEPLAALDHRRRQDILPYLERLSSQLALPMIYVSHAPDEVVRLADHLVVMADGRATSSGPLAESLAQLDAPVRLGDEPGAILRGTVAEVDAHWHLMRVDLDGRPTLSLWVRDHDLQLGQRLRLRVLASDVSLAIQPGQTSIQNVLPARVEAIAGDDHPGSALVRVRLVGAGGNPLLARVT</sequence>
<gene>
    <name evidence="1" type="primary">modC</name>
    <name evidence="1" type="ORF">RV045_06335</name>
</gene>
<name>A0ACC6P1H9_9BURK</name>
<keyword evidence="1" id="KW-0067">ATP-binding</keyword>
<evidence type="ECO:0000313" key="1">
    <source>
        <dbReference type="EMBL" id="MEJ7138047.1"/>
    </source>
</evidence>
<dbReference type="EMBL" id="JAWDIE010000008">
    <property type="protein sequence ID" value="MEJ7138047.1"/>
    <property type="molecule type" value="Genomic_DNA"/>
</dbReference>
<keyword evidence="1" id="KW-0547">Nucleotide-binding</keyword>
<proteinExistence type="predicted"/>
<comment type="caution">
    <text evidence="1">The sequence shown here is derived from an EMBL/GenBank/DDBJ whole genome shotgun (WGS) entry which is preliminary data.</text>
</comment>
<organism evidence="1 2">
    <name type="scientific">Amphibiibacter pelophylacis</name>
    <dbReference type="NCBI Taxonomy" id="1799477"/>
    <lineage>
        <taxon>Bacteria</taxon>
        <taxon>Pseudomonadati</taxon>
        <taxon>Pseudomonadota</taxon>
        <taxon>Betaproteobacteria</taxon>
        <taxon>Burkholderiales</taxon>
        <taxon>Sphaerotilaceae</taxon>
        <taxon>Amphibiibacter</taxon>
    </lineage>
</organism>
<keyword evidence="2" id="KW-1185">Reference proteome</keyword>
<dbReference type="Proteomes" id="UP001364695">
    <property type="component" value="Unassembled WGS sequence"/>
</dbReference>
<feature type="non-terminal residue" evidence="1">
    <location>
        <position position="347"/>
    </location>
</feature>
<protein>
    <submittedName>
        <fullName evidence="1">Molybdenum ABC transporter ATP-binding protein</fullName>
    </submittedName>
</protein>
<evidence type="ECO:0000313" key="2">
    <source>
        <dbReference type="Proteomes" id="UP001364695"/>
    </source>
</evidence>
<reference evidence="1" key="1">
    <citation type="submission" date="2023-10" db="EMBL/GenBank/DDBJ databases">
        <title>Amphibacter perezi, gen. nov., sp. nov. a novel taxa of the family Comamonadaceae, class Betaproteobacteria isolated from the skin microbiota of Pelophylax perezi from different populations.</title>
        <authorList>
            <person name="Costa S."/>
            <person name="Proenca D.N."/>
            <person name="Lopes I."/>
            <person name="Morais P.V."/>
        </authorList>
    </citation>
    <scope>NUCLEOTIDE SEQUENCE</scope>
    <source>
        <strain evidence="1">SL12-8</strain>
    </source>
</reference>
<accession>A0ACC6P1H9</accession>